<comment type="similarity">
    <text evidence="1">Belongs to the methyltransferase superfamily. RsmH family.</text>
</comment>
<proteinExistence type="inferred from homology"/>
<reference evidence="5" key="1">
    <citation type="submission" date="2020-11" db="EMBL/GenBank/DDBJ databases">
        <authorList>
            <person name="Tran Van P."/>
        </authorList>
    </citation>
    <scope>NUCLEOTIDE SEQUENCE</scope>
</reference>
<dbReference type="Gene3D" id="1.10.150.170">
    <property type="entry name" value="Putative methyltransferase TM0872, insert domain"/>
    <property type="match status" value="1"/>
</dbReference>
<dbReference type="GO" id="GO:0071424">
    <property type="term" value="F:rRNA (cytosine-N4-)-methyltransferase activity"/>
    <property type="evidence" value="ECO:0007669"/>
    <property type="project" value="TreeGrafter"/>
</dbReference>
<evidence type="ECO:0000256" key="1">
    <source>
        <dbReference type="ARBA" id="ARBA00010396"/>
    </source>
</evidence>
<dbReference type="InterPro" id="IPR023397">
    <property type="entry name" value="SAM-dep_MeTrfase_MraW_recog"/>
</dbReference>
<organism evidence="5">
    <name type="scientific">Cyprideis torosa</name>
    <dbReference type="NCBI Taxonomy" id="163714"/>
    <lineage>
        <taxon>Eukaryota</taxon>
        <taxon>Metazoa</taxon>
        <taxon>Ecdysozoa</taxon>
        <taxon>Arthropoda</taxon>
        <taxon>Crustacea</taxon>
        <taxon>Oligostraca</taxon>
        <taxon>Ostracoda</taxon>
        <taxon>Podocopa</taxon>
        <taxon>Podocopida</taxon>
        <taxon>Cytherocopina</taxon>
        <taxon>Cytheroidea</taxon>
        <taxon>Cytherideidae</taxon>
        <taxon>Cyprideis</taxon>
    </lineage>
</organism>
<feature type="non-terminal residue" evidence="5">
    <location>
        <position position="1"/>
    </location>
</feature>
<sequence length="161" mass="18622">MEDPRFMLERQNFRYLKNQLRFRGIEKVDGILADLGISSHQIDEAERGFSIRYDAQLDMRMNRAQKMDAIAVLNAPQELRDFAMKTNYRINKIKAQRGIDGSQMEKRINGNNWKPINVWTAKEPLDGSDVYTTINVRLQEVAYKALEDQLKEFGAAHGCVV</sequence>
<dbReference type="PANTHER" id="PTHR11265">
    <property type="entry name" value="S-ADENOSYL-METHYLTRANSFERASE MRAW"/>
    <property type="match status" value="1"/>
</dbReference>
<evidence type="ECO:0000256" key="4">
    <source>
        <dbReference type="ARBA" id="ARBA00022691"/>
    </source>
</evidence>
<dbReference type="GO" id="GO:0005737">
    <property type="term" value="C:cytoplasm"/>
    <property type="evidence" value="ECO:0007669"/>
    <property type="project" value="TreeGrafter"/>
</dbReference>
<dbReference type="Pfam" id="PF01795">
    <property type="entry name" value="Methyltransf_5"/>
    <property type="match status" value="1"/>
</dbReference>
<keyword evidence="4" id="KW-0949">S-adenosyl-L-methionine</keyword>
<dbReference type="GO" id="GO:0070475">
    <property type="term" value="P:rRNA base methylation"/>
    <property type="evidence" value="ECO:0007669"/>
    <property type="project" value="TreeGrafter"/>
</dbReference>
<dbReference type="InterPro" id="IPR029063">
    <property type="entry name" value="SAM-dependent_MTases_sf"/>
</dbReference>
<dbReference type="SUPFAM" id="SSF56601">
    <property type="entry name" value="beta-lactamase/transpeptidase-like"/>
    <property type="match status" value="1"/>
</dbReference>
<dbReference type="InterPro" id="IPR002903">
    <property type="entry name" value="RsmH"/>
</dbReference>
<dbReference type="EMBL" id="OB678014">
    <property type="protein sequence ID" value="CAD7236303.1"/>
    <property type="molecule type" value="Genomic_DNA"/>
</dbReference>
<keyword evidence="2" id="KW-0489">Methyltransferase</keyword>
<keyword evidence="3" id="KW-0808">Transferase</keyword>
<dbReference type="Gene3D" id="3.40.50.150">
    <property type="entry name" value="Vaccinia Virus protein VP39"/>
    <property type="match status" value="1"/>
</dbReference>
<dbReference type="Gene3D" id="3.40.710.10">
    <property type="entry name" value="DD-peptidase/beta-lactamase superfamily"/>
    <property type="match status" value="1"/>
</dbReference>
<evidence type="ECO:0000313" key="5">
    <source>
        <dbReference type="EMBL" id="CAD7236303.1"/>
    </source>
</evidence>
<evidence type="ECO:0000256" key="3">
    <source>
        <dbReference type="ARBA" id="ARBA00022679"/>
    </source>
</evidence>
<name>A0A7R8ZY57_9CRUS</name>
<dbReference type="AlphaFoldDB" id="A0A7R8ZY57"/>
<protein>
    <submittedName>
        <fullName evidence="5">Uncharacterized protein</fullName>
    </submittedName>
</protein>
<dbReference type="PANTHER" id="PTHR11265:SF0">
    <property type="entry name" value="12S RRNA N4-METHYLCYTIDINE METHYLTRANSFERASE"/>
    <property type="match status" value="1"/>
</dbReference>
<evidence type="ECO:0000256" key="2">
    <source>
        <dbReference type="ARBA" id="ARBA00022603"/>
    </source>
</evidence>
<dbReference type="SUPFAM" id="SSF81799">
    <property type="entry name" value="Putative methyltransferase TM0872, insert domain"/>
    <property type="match status" value="1"/>
</dbReference>
<accession>A0A7R8ZY57</accession>
<dbReference type="OrthoDB" id="6356893at2759"/>
<gene>
    <name evidence="5" type="ORF">CTOB1V02_LOCUS14118</name>
</gene>
<dbReference type="InterPro" id="IPR012338">
    <property type="entry name" value="Beta-lactam/transpept-like"/>
</dbReference>